<name>A0A2S4L069_9HYPO</name>
<dbReference type="InterPro" id="IPR023779">
    <property type="entry name" value="Chromodomain_CS"/>
</dbReference>
<protein>
    <recommendedName>
        <fullName evidence="5">Chromo domain-containing protein</fullName>
    </recommendedName>
</protein>
<dbReference type="SMART" id="SM00298">
    <property type="entry name" value="CHROMO"/>
    <property type="match status" value="1"/>
</dbReference>
<dbReference type="InterPro" id="IPR051219">
    <property type="entry name" value="Heterochromatin_chromo-domain"/>
</dbReference>
<dbReference type="OrthoDB" id="433924at2759"/>
<feature type="domain" description="Chromo" evidence="5">
    <location>
        <begin position="162"/>
        <end position="216"/>
    </location>
</feature>
<feature type="compositionally biased region" description="Low complexity" evidence="4">
    <location>
        <begin position="71"/>
        <end position="86"/>
    </location>
</feature>
<feature type="compositionally biased region" description="Low complexity" evidence="4">
    <location>
        <begin position="125"/>
        <end position="140"/>
    </location>
</feature>
<evidence type="ECO:0000256" key="1">
    <source>
        <dbReference type="ARBA" id="ARBA00004123"/>
    </source>
</evidence>
<comment type="subcellular location">
    <subcellularLocation>
        <location evidence="1">Nucleus</location>
    </subcellularLocation>
</comment>
<evidence type="ECO:0000313" key="6">
    <source>
        <dbReference type="EMBL" id="POR35797.1"/>
    </source>
</evidence>
<comment type="caution">
    <text evidence="6">The sequence shown here is derived from an EMBL/GenBank/DDBJ whole genome shotgun (WGS) entry which is preliminary data.</text>
</comment>
<evidence type="ECO:0000256" key="3">
    <source>
        <dbReference type="ARBA" id="ARBA00023242"/>
    </source>
</evidence>
<dbReference type="PANTHER" id="PTHR22812">
    <property type="entry name" value="CHROMOBOX PROTEIN"/>
    <property type="match status" value="1"/>
</dbReference>
<dbReference type="SUPFAM" id="SSF54160">
    <property type="entry name" value="Chromo domain-like"/>
    <property type="match status" value="1"/>
</dbReference>
<dbReference type="PROSITE" id="PS50013">
    <property type="entry name" value="CHROMO_2"/>
    <property type="match status" value="1"/>
</dbReference>
<dbReference type="STRING" id="94208.A0A2S4L069"/>
<dbReference type="GO" id="GO:0006338">
    <property type="term" value="P:chromatin remodeling"/>
    <property type="evidence" value="ECO:0007669"/>
    <property type="project" value="UniProtKB-ARBA"/>
</dbReference>
<organism evidence="6 7">
    <name type="scientific">Tolypocladium paradoxum</name>
    <dbReference type="NCBI Taxonomy" id="94208"/>
    <lineage>
        <taxon>Eukaryota</taxon>
        <taxon>Fungi</taxon>
        <taxon>Dikarya</taxon>
        <taxon>Ascomycota</taxon>
        <taxon>Pezizomycotina</taxon>
        <taxon>Sordariomycetes</taxon>
        <taxon>Hypocreomycetidae</taxon>
        <taxon>Hypocreales</taxon>
        <taxon>Ophiocordycipitaceae</taxon>
        <taxon>Tolypocladium</taxon>
    </lineage>
</organism>
<dbReference type="AlphaFoldDB" id="A0A2S4L069"/>
<dbReference type="PROSITE" id="PS00598">
    <property type="entry name" value="CHROMO_1"/>
    <property type="match status" value="1"/>
</dbReference>
<proteinExistence type="predicted"/>
<feature type="region of interest" description="Disordered" evidence="4">
    <location>
        <begin position="68"/>
        <end position="143"/>
    </location>
</feature>
<keyword evidence="3" id="KW-0539">Nucleus</keyword>
<dbReference type="GO" id="GO:0005634">
    <property type="term" value="C:nucleus"/>
    <property type="evidence" value="ECO:0007669"/>
    <property type="project" value="UniProtKB-SubCell"/>
</dbReference>
<comment type="subunit">
    <text evidence="2">Component of the NuA4 histone acetyltransferase complex.</text>
</comment>
<dbReference type="CDD" id="cd00024">
    <property type="entry name" value="CD_CSD"/>
    <property type="match status" value="1"/>
</dbReference>
<sequence>MPRPAHKLSVFIGREIRVDRDEVEMLVTDWAHRRIRPSIERSVGSPEDVPLVTSDIVRNDYVAYDETGRISRSNGSEGSLSGSSRASRSKELEPQPSAPATPRRKRQRTRHQDRRETFPRRSTRIRATTITKPAPAPAATKPKKRVAKKVMSTPSRNASGEWEVEKIVDSRIEEGTFKHFYLVKWKGFASKDNTWEPKTNVAHCWAAIEAYEKGAK</sequence>
<dbReference type="Gene3D" id="2.40.50.40">
    <property type="match status" value="1"/>
</dbReference>
<evidence type="ECO:0000256" key="2">
    <source>
        <dbReference type="ARBA" id="ARBA00011353"/>
    </source>
</evidence>
<dbReference type="Proteomes" id="UP000237481">
    <property type="component" value="Unassembled WGS sequence"/>
</dbReference>
<evidence type="ECO:0000313" key="7">
    <source>
        <dbReference type="Proteomes" id="UP000237481"/>
    </source>
</evidence>
<feature type="compositionally biased region" description="Basic residues" evidence="4">
    <location>
        <begin position="102"/>
        <end position="112"/>
    </location>
</feature>
<dbReference type="InterPro" id="IPR023780">
    <property type="entry name" value="Chromo_domain"/>
</dbReference>
<accession>A0A2S4L069</accession>
<dbReference type="EMBL" id="PKSG01000404">
    <property type="protein sequence ID" value="POR35797.1"/>
    <property type="molecule type" value="Genomic_DNA"/>
</dbReference>
<dbReference type="InterPro" id="IPR000953">
    <property type="entry name" value="Chromo/chromo_shadow_dom"/>
</dbReference>
<dbReference type="InterPro" id="IPR016197">
    <property type="entry name" value="Chromo-like_dom_sf"/>
</dbReference>
<reference evidence="6 7" key="1">
    <citation type="submission" date="2018-01" db="EMBL/GenBank/DDBJ databases">
        <title>Harnessing the power of phylogenomics to disentangle the directionality and signatures of interkingdom host jumping in the parasitic fungal genus Tolypocladium.</title>
        <authorList>
            <person name="Quandt C.A."/>
            <person name="Patterson W."/>
            <person name="Spatafora J.W."/>
        </authorList>
    </citation>
    <scope>NUCLEOTIDE SEQUENCE [LARGE SCALE GENOMIC DNA]</scope>
    <source>
        <strain evidence="6 7">NRBC 100945</strain>
    </source>
</reference>
<dbReference type="Pfam" id="PF00385">
    <property type="entry name" value="Chromo"/>
    <property type="match status" value="1"/>
</dbReference>
<evidence type="ECO:0000259" key="5">
    <source>
        <dbReference type="PROSITE" id="PS50013"/>
    </source>
</evidence>
<keyword evidence="7" id="KW-1185">Reference proteome</keyword>
<gene>
    <name evidence="6" type="ORF">TPAR_04007</name>
</gene>
<evidence type="ECO:0000256" key="4">
    <source>
        <dbReference type="SAM" id="MobiDB-lite"/>
    </source>
</evidence>